<reference evidence="1" key="2">
    <citation type="journal article" date="2015" name="Fish Shellfish Immunol.">
        <title>Early steps in the European eel (Anguilla anguilla)-Vibrio vulnificus interaction in the gills: Role of the RtxA13 toxin.</title>
        <authorList>
            <person name="Callol A."/>
            <person name="Pajuelo D."/>
            <person name="Ebbesson L."/>
            <person name="Teles M."/>
            <person name="MacKenzie S."/>
            <person name="Amaro C."/>
        </authorList>
    </citation>
    <scope>NUCLEOTIDE SEQUENCE</scope>
</reference>
<proteinExistence type="predicted"/>
<organism evidence="1">
    <name type="scientific">Anguilla anguilla</name>
    <name type="common">European freshwater eel</name>
    <name type="synonym">Muraena anguilla</name>
    <dbReference type="NCBI Taxonomy" id="7936"/>
    <lineage>
        <taxon>Eukaryota</taxon>
        <taxon>Metazoa</taxon>
        <taxon>Chordata</taxon>
        <taxon>Craniata</taxon>
        <taxon>Vertebrata</taxon>
        <taxon>Euteleostomi</taxon>
        <taxon>Actinopterygii</taxon>
        <taxon>Neopterygii</taxon>
        <taxon>Teleostei</taxon>
        <taxon>Anguilliformes</taxon>
        <taxon>Anguillidae</taxon>
        <taxon>Anguilla</taxon>
    </lineage>
</organism>
<sequence>MQFTPGIFNLFTQGEKNYDKNWLILNIGIRASLETSL</sequence>
<name>A0A0E9RFE3_ANGAN</name>
<dbReference type="EMBL" id="GBXM01080788">
    <property type="protein sequence ID" value="JAH27789.1"/>
    <property type="molecule type" value="Transcribed_RNA"/>
</dbReference>
<reference evidence="1" key="1">
    <citation type="submission" date="2014-11" db="EMBL/GenBank/DDBJ databases">
        <authorList>
            <person name="Amaro Gonzalez C."/>
        </authorList>
    </citation>
    <scope>NUCLEOTIDE SEQUENCE</scope>
</reference>
<protein>
    <submittedName>
        <fullName evidence="1">Uncharacterized protein</fullName>
    </submittedName>
</protein>
<dbReference type="AlphaFoldDB" id="A0A0E9RFE3"/>
<accession>A0A0E9RFE3</accession>
<evidence type="ECO:0000313" key="1">
    <source>
        <dbReference type="EMBL" id="JAH27789.1"/>
    </source>
</evidence>